<accession>G5EJS6</accession>
<dbReference type="GO" id="GO:0016705">
    <property type="term" value="F:oxidoreductase activity, acting on paired donors, with incorporation or reduction of molecular oxygen"/>
    <property type="evidence" value="ECO:0007669"/>
    <property type="project" value="InterPro"/>
</dbReference>
<evidence type="ECO:0000256" key="3">
    <source>
        <dbReference type="ARBA" id="ARBA00022617"/>
    </source>
</evidence>
<dbReference type="InterPro" id="IPR001128">
    <property type="entry name" value="Cyt_P450"/>
</dbReference>
<dbReference type="InterPro" id="IPR036396">
    <property type="entry name" value="Cyt_P450_sf"/>
</dbReference>
<dbReference type="GO" id="GO:0005506">
    <property type="term" value="F:iron ion binding"/>
    <property type="evidence" value="ECO:0007669"/>
    <property type="project" value="InterPro"/>
</dbReference>
<dbReference type="PRINTS" id="PR00385">
    <property type="entry name" value="P450"/>
</dbReference>
<evidence type="ECO:0000256" key="9">
    <source>
        <dbReference type="RuleBase" id="RU000461"/>
    </source>
</evidence>
<keyword evidence="7 9" id="KW-0503">Monooxygenase</keyword>
<dbReference type="GO" id="GO:0004497">
    <property type="term" value="F:monooxygenase activity"/>
    <property type="evidence" value="ECO:0007669"/>
    <property type="project" value="UniProtKB-KW"/>
</dbReference>
<keyword evidence="6 8" id="KW-0408">Iron</keyword>
<proteinExistence type="evidence at transcript level"/>
<evidence type="ECO:0000256" key="8">
    <source>
        <dbReference type="PIRSR" id="PIRSR602401-1"/>
    </source>
</evidence>
<feature type="binding site" description="axial binding residue" evidence="8">
    <location>
        <position position="460"/>
    </location>
    <ligand>
        <name>heme</name>
        <dbReference type="ChEBI" id="CHEBI:30413"/>
    </ligand>
    <ligandPart>
        <name>Fe</name>
        <dbReference type="ChEBI" id="CHEBI:18248"/>
    </ligandPart>
</feature>
<dbReference type="GO" id="GO:0020037">
    <property type="term" value="F:heme binding"/>
    <property type="evidence" value="ECO:0007669"/>
    <property type="project" value="InterPro"/>
</dbReference>
<evidence type="ECO:0000256" key="7">
    <source>
        <dbReference type="ARBA" id="ARBA00023033"/>
    </source>
</evidence>
<dbReference type="InterPro" id="IPR002401">
    <property type="entry name" value="Cyt_P450_E_grp-I"/>
</dbReference>
<sequence>MFSNTFVLAITSGLLLSCLKAYMDYRAALRSINYHPGFCALIPSFGMLGLLFKEPRRGLWGGWRRFWRRKYLDFQEAGVDIISHIAFVPSVTTYLVLADAAAIKEVTGHRARFPKPSYEFFRIFGGNIIASEGDEWKRHRKIAAPAFSEHNNRLVWNETAKIVCGFFENVWGSQAEVYVDDVVQSLTLPMALHVISIAGFGKQTVWRADGTLLPKHKLSFQDALHVVSTDLWIRFVMPTMLLDLAPTKRIAKVKLAFEEVEQYMLELIQERRDAEKRDERHDLFSNLLDANDSDENGDGSVKLTDEELLGNIFIFMLAGHETTAHTLAFTFGLLALHSDYQEKVHQQIKSIMPDNRLPTYEEMHLFTECTAVFYETLRLFPPVTTIPKISAEDTSLVTTDRAGNRVVVPVPCGTSLHLSVVALHYNPRYWDDPYAFKPERFHGDWPREAFIPFSAGARSCLGRRFFETEGIAILTMILSRYKIELKDDPRYAHETCEERWQRVLDVKDGLTTA</sequence>
<dbReference type="InterPro" id="IPR017972">
    <property type="entry name" value="Cyt_P450_CS"/>
</dbReference>
<dbReference type="PANTHER" id="PTHR24292">
    <property type="entry name" value="CYTOCHROME P450"/>
    <property type="match status" value="1"/>
</dbReference>
<comment type="cofactor">
    <cofactor evidence="1 8">
        <name>heme</name>
        <dbReference type="ChEBI" id="CHEBI:30413"/>
    </cofactor>
</comment>
<name>G5EJS6_PHACH</name>
<dbReference type="SUPFAM" id="SSF48264">
    <property type="entry name" value="Cytochrome P450"/>
    <property type="match status" value="1"/>
</dbReference>
<evidence type="ECO:0000313" key="10">
    <source>
        <dbReference type="EMBL" id="BAL05138.1"/>
    </source>
</evidence>
<dbReference type="InterPro" id="IPR050476">
    <property type="entry name" value="Insect_CytP450_Detox"/>
</dbReference>
<keyword evidence="3 8" id="KW-0349">Heme</keyword>
<evidence type="ECO:0000256" key="2">
    <source>
        <dbReference type="ARBA" id="ARBA00010617"/>
    </source>
</evidence>
<evidence type="ECO:0000256" key="4">
    <source>
        <dbReference type="ARBA" id="ARBA00022723"/>
    </source>
</evidence>
<gene>
    <name evidence="10" type="primary">PcCYP_37a</name>
</gene>
<dbReference type="PROSITE" id="PS00086">
    <property type="entry name" value="CYTOCHROME_P450"/>
    <property type="match status" value="1"/>
</dbReference>
<dbReference type="AlphaFoldDB" id="G5EJS6"/>
<protein>
    <submittedName>
        <fullName evidence="10">Cytochrome P450</fullName>
    </submittedName>
</protein>
<dbReference type="Gene3D" id="1.10.630.10">
    <property type="entry name" value="Cytochrome P450"/>
    <property type="match status" value="1"/>
</dbReference>
<evidence type="ECO:0000256" key="1">
    <source>
        <dbReference type="ARBA" id="ARBA00001971"/>
    </source>
</evidence>
<dbReference type="CDD" id="cd11070">
    <property type="entry name" value="CYP56-like"/>
    <property type="match status" value="1"/>
</dbReference>
<organism evidence="10">
    <name type="scientific">Phanerodontia chrysosporium</name>
    <name type="common">White-rot fungus</name>
    <name type="synonym">Sporotrichum pruinosum</name>
    <dbReference type="NCBI Taxonomy" id="2822231"/>
    <lineage>
        <taxon>Eukaryota</taxon>
        <taxon>Fungi</taxon>
        <taxon>Dikarya</taxon>
        <taxon>Basidiomycota</taxon>
        <taxon>Agaricomycotina</taxon>
        <taxon>Agaricomycetes</taxon>
        <taxon>Polyporales</taxon>
        <taxon>Phanerochaetaceae</taxon>
        <taxon>Phanerodontia</taxon>
    </lineage>
</organism>
<dbReference type="EMBL" id="AB597851">
    <property type="protein sequence ID" value="BAL05138.1"/>
    <property type="molecule type" value="mRNA"/>
</dbReference>
<reference evidence="10" key="1">
    <citation type="submission" date="2010-10" db="EMBL/GenBank/DDBJ databases">
        <title>Phanerochaete chrysosporium cytochrome P450.</title>
        <authorList>
            <person name="Hirosue S."/>
            <person name="Hiratsuka N."/>
            <person name="Ichinose H."/>
            <person name="Wariishi H."/>
        </authorList>
    </citation>
    <scope>NUCLEOTIDE SEQUENCE</scope>
    <source>
        <strain evidence="10">ATCC 34541</strain>
    </source>
</reference>
<keyword evidence="4 8" id="KW-0479">Metal-binding</keyword>
<dbReference type="VEuPathDB" id="FungiDB:AGR57_5046"/>
<comment type="similarity">
    <text evidence="2 9">Belongs to the cytochrome P450 family.</text>
</comment>
<evidence type="ECO:0000256" key="6">
    <source>
        <dbReference type="ARBA" id="ARBA00023004"/>
    </source>
</evidence>
<dbReference type="Pfam" id="PF00067">
    <property type="entry name" value="p450"/>
    <property type="match status" value="1"/>
</dbReference>
<dbReference type="PANTHER" id="PTHR24292:SF102">
    <property type="entry name" value="CYTOCHROME P450 FAMILY-RELATED"/>
    <property type="match status" value="1"/>
</dbReference>
<evidence type="ECO:0000256" key="5">
    <source>
        <dbReference type="ARBA" id="ARBA00023002"/>
    </source>
</evidence>
<dbReference type="PRINTS" id="PR00463">
    <property type="entry name" value="EP450I"/>
</dbReference>
<keyword evidence="5 9" id="KW-0560">Oxidoreductase</keyword>